<organism evidence="3 4">
    <name type="scientific">Steinernema carpocapsae</name>
    <name type="common">Entomopathogenic nematode</name>
    <dbReference type="NCBI Taxonomy" id="34508"/>
    <lineage>
        <taxon>Eukaryota</taxon>
        <taxon>Metazoa</taxon>
        <taxon>Ecdysozoa</taxon>
        <taxon>Nematoda</taxon>
        <taxon>Chromadorea</taxon>
        <taxon>Rhabditida</taxon>
        <taxon>Tylenchina</taxon>
        <taxon>Panagrolaimomorpha</taxon>
        <taxon>Strongyloidoidea</taxon>
        <taxon>Steinernematidae</taxon>
        <taxon>Steinernema</taxon>
    </lineage>
</organism>
<dbReference type="GO" id="GO:0006376">
    <property type="term" value="P:mRNA splice site recognition"/>
    <property type="evidence" value="ECO:0007669"/>
    <property type="project" value="InterPro"/>
</dbReference>
<feature type="region of interest" description="Disordered" evidence="2">
    <location>
        <begin position="228"/>
        <end position="302"/>
    </location>
</feature>
<proteinExistence type="inferred from homology"/>
<reference evidence="3 4" key="1">
    <citation type="journal article" date="2015" name="Genome Biol.">
        <title>Comparative genomics of Steinernema reveals deeply conserved gene regulatory networks.</title>
        <authorList>
            <person name="Dillman A.R."/>
            <person name="Macchietto M."/>
            <person name="Porter C.F."/>
            <person name="Rogers A."/>
            <person name="Williams B."/>
            <person name="Antoshechkin I."/>
            <person name="Lee M.M."/>
            <person name="Goodwin Z."/>
            <person name="Lu X."/>
            <person name="Lewis E.E."/>
            <person name="Goodrich-Blair H."/>
            <person name="Stock S.P."/>
            <person name="Adams B.J."/>
            <person name="Sternberg P.W."/>
            <person name="Mortazavi A."/>
        </authorList>
    </citation>
    <scope>NUCLEOTIDE SEQUENCE [LARGE SCALE GENOMIC DNA]</scope>
    <source>
        <strain evidence="3 4">ALL</strain>
    </source>
</reference>
<dbReference type="EMBL" id="AZBU02000001">
    <property type="protein sequence ID" value="TMS35241.1"/>
    <property type="molecule type" value="Genomic_DNA"/>
</dbReference>
<gene>
    <name evidence="3" type="ORF">L596_002686</name>
</gene>
<comment type="similarity">
    <text evidence="1">Belongs to the Luc7 family.</text>
</comment>
<evidence type="ECO:0000256" key="1">
    <source>
        <dbReference type="ARBA" id="ARBA00005655"/>
    </source>
</evidence>
<dbReference type="Proteomes" id="UP000298663">
    <property type="component" value="Chromosome X"/>
</dbReference>
<name>A0A4U8UQG2_STECR</name>
<reference evidence="3 4" key="2">
    <citation type="journal article" date="2019" name="G3 (Bethesda)">
        <title>Hybrid Assembly of the Genome of the Entomopathogenic Nematode Steinernema carpocapsae Identifies the X-Chromosome.</title>
        <authorList>
            <person name="Serra L."/>
            <person name="Macchietto M."/>
            <person name="Macias-Munoz A."/>
            <person name="McGill C.J."/>
            <person name="Rodriguez I.M."/>
            <person name="Rodriguez B."/>
            <person name="Murad R."/>
            <person name="Mortazavi A."/>
        </authorList>
    </citation>
    <scope>NUCLEOTIDE SEQUENCE [LARGE SCALE GENOMIC DNA]</scope>
    <source>
        <strain evidence="3 4">ALL</strain>
    </source>
</reference>
<evidence type="ECO:0008006" key="5">
    <source>
        <dbReference type="Google" id="ProtNLM"/>
    </source>
</evidence>
<dbReference type="GO" id="GO:0003729">
    <property type="term" value="F:mRNA binding"/>
    <property type="evidence" value="ECO:0007669"/>
    <property type="project" value="InterPro"/>
</dbReference>
<dbReference type="InterPro" id="IPR004882">
    <property type="entry name" value="Luc7-rel"/>
</dbReference>
<evidence type="ECO:0000313" key="3">
    <source>
        <dbReference type="EMBL" id="TMS35241.1"/>
    </source>
</evidence>
<dbReference type="GO" id="GO:0005685">
    <property type="term" value="C:U1 snRNP"/>
    <property type="evidence" value="ECO:0007669"/>
    <property type="project" value="InterPro"/>
</dbReference>
<comment type="caution">
    <text evidence="3">The sequence shown here is derived from an EMBL/GenBank/DDBJ whole genome shotgun (WGS) entry which is preliminary data.</text>
</comment>
<protein>
    <recommendedName>
        <fullName evidence="5">LUC7-like protein</fullName>
    </recommendedName>
</protein>
<dbReference type="EMBL" id="CM016762">
    <property type="protein sequence ID" value="TMS35241.1"/>
    <property type="molecule type" value="Genomic_DNA"/>
</dbReference>
<dbReference type="OrthoDB" id="153872at2759"/>
<dbReference type="Pfam" id="PF03194">
    <property type="entry name" value="LUC7"/>
    <property type="match status" value="1"/>
</dbReference>
<accession>A0A4U8UQG2</accession>
<dbReference type="AlphaFoldDB" id="A0A4U8UQG2"/>
<evidence type="ECO:0000256" key="2">
    <source>
        <dbReference type="SAM" id="MobiDB-lite"/>
    </source>
</evidence>
<sequence length="382" mass="45064">MTDMMRDMINQLMGVQRAEEEGRNLVPYHHHSVCRAYLLDCCPYETLVDTRLEAYLMCRKLHESAHRGEFQKAQEKRDHFYDVEAFDVLEDAVRTVDTEVNKIKEKIKRDSEEQFDSAEFVKSQKVIDLNDKISSTLAKVEELGNDGKIEESLTLTKTVEELKKRKRELENEMRTNVPSQQRLRVCEACGAQLNILDHESRLADHYGGKMHLGMVEIREKYNKMKETIEERREARRKNESSERDRPRDRDRRRDYDNSRRDRRDRADRDDYRRDRDRDSERRGNRDRSRSPRRSSRDDRSRDNSVLHRNTVFCCSNPLGYKCESCLFPNAAISGNTVIDDSLKPNVGEHPLAKWVVSRTATCFVLLTNFVRIVLKTIKHNHI</sequence>
<evidence type="ECO:0000313" key="4">
    <source>
        <dbReference type="Proteomes" id="UP000298663"/>
    </source>
</evidence>
<dbReference type="PANTHER" id="PTHR12375">
    <property type="entry name" value="RNA-BINDING PROTEIN LUC7-RELATED"/>
    <property type="match status" value="1"/>
</dbReference>
<keyword evidence="4" id="KW-1185">Reference proteome</keyword>
<dbReference type="STRING" id="34508.A0A4U8UQG2"/>